<dbReference type="HAMAP" id="MF_00092">
    <property type="entry name" value="MutS2"/>
    <property type="match status" value="1"/>
</dbReference>
<dbReference type="InterPro" id="IPR027417">
    <property type="entry name" value="P-loop_NTPase"/>
</dbReference>
<comment type="similarity">
    <text evidence="8">Belongs to the DNA mismatch repair MutS family. MutS2 subfamily.</text>
</comment>
<dbReference type="InterPro" id="IPR005747">
    <property type="entry name" value="MutS2"/>
</dbReference>
<comment type="caution">
    <text evidence="11">The sequence shown here is derived from an EMBL/GenBank/DDBJ whole genome shotgun (WGS) entry which is preliminary data.</text>
</comment>
<evidence type="ECO:0000313" key="11">
    <source>
        <dbReference type="EMBL" id="MBC8556245.1"/>
    </source>
</evidence>
<name>A0ABR7MR27_9FIRM</name>
<feature type="coiled-coil region" evidence="9">
    <location>
        <begin position="516"/>
        <end position="624"/>
    </location>
</feature>
<dbReference type="PIRSF" id="PIRSF005814">
    <property type="entry name" value="MutS_YshD"/>
    <property type="match status" value="1"/>
</dbReference>
<dbReference type="InterPro" id="IPR045076">
    <property type="entry name" value="MutS"/>
</dbReference>
<dbReference type="SUPFAM" id="SSF48334">
    <property type="entry name" value="DNA repair protein MutS, domain III"/>
    <property type="match status" value="1"/>
</dbReference>
<keyword evidence="2 8" id="KW-0699">rRNA-binding</keyword>
<feature type="domain" description="Smr" evidence="10">
    <location>
        <begin position="718"/>
        <end position="793"/>
    </location>
</feature>
<dbReference type="InterPro" id="IPR036063">
    <property type="entry name" value="Smr_dom_sf"/>
</dbReference>
<dbReference type="CDD" id="cd03280">
    <property type="entry name" value="ABC_MutS2"/>
    <property type="match status" value="1"/>
</dbReference>
<keyword evidence="6 8" id="KW-0694">RNA-binding</keyword>
<dbReference type="InterPro" id="IPR036187">
    <property type="entry name" value="DNA_mismatch_repair_MutS_sf"/>
</dbReference>
<dbReference type="Proteomes" id="UP000637513">
    <property type="component" value="Unassembled WGS sequence"/>
</dbReference>
<evidence type="ECO:0000259" key="10">
    <source>
        <dbReference type="PROSITE" id="PS50828"/>
    </source>
</evidence>
<evidence type="ECO:0000256" key="5">
    <source>
        <dbReference type="ARBA" id="ARBA00022840"/>
    </source>
</evidence>
<proteinExistence type="inferred from homology"/>
<evidence type="ECO:0000256" key="8">
    <source>
        <dbReference type="HAMAP-Rule" id="MF_00092"/>
    </source>
</evidence>
<keyword evidence="8 11" id="KW-0255">Endonuclease</keyword>
<protein>
    <recommendedName>
        <fullName evidence="8">Endonuclease MutS2</fullName>
        <ecNumber evidence="8">3.1.-.-</ecNumber>
    </recommendedName>
    <alternativeName>
        <fullName evidence="8">Ribosome-associated protein quality control-upstream factor</fullName>
        <shortName evidence="8">RQC-upstream factor</shortName>
        <shortName evidence="8">RqcU</shortName>
        <ecNumber evidence="8">3.6.4.-</ecNumber>
    </alternativeName>
</protein>
<evidence type="ECO:0000256" key="4">
    <source>
        <dbReference type="ARBA" id="ARBA00022801"/>
    </source>
</evidence>
<dbReference type="RefSeq" id="WP_249302237.1">
    <property type="nucleotide sequence ID" value="NZ_JACRSW010000001.1"/>
</dbReference>
<dbReference type="InterPro" id="IPR002625">
    <property type="entry name" value="Smr_dom"/>
</dbReference>
<dbReference type="Gene3D" id="3.30.1370.110">
    <property type="match status" value="1"/>
</dbReference>
<evidence type="ECO:0000256" key="2">
    <source>
        <dbReference type="ARBA" id="ARBA00022730"/>
    </source>
</evidence>
<dbReference type="Gene3D" id="3.40.50.300">
    <property type="entry name" value="P-loop containing nucleotide triphosphate hydrolases"/>
    <property type="match status" value="1"/>
</dbReference>
<keyword evidence="4 8" id="KW-0378">Hydrolase</keyword>
<dbReference type="PANTHER" id="PTHR48466">
    <property type="entry name" value="OS10G0509000 PROTEIN-RELATED"/>
    <property type="match status" value="1"/>
</dbReference>
<comment type="subunit">
    <text evidence="8">Homodimer. Binds to stalled ribosomes, contacting rRNA.</text>
</comment>
<dbReference type="SUPFAM" id="SSF160443">
    <property type="entry name" value="SMR domain-like"/>
    <property type="match status" value="1"/>
</dbReference>
<reference evidence="11 12" key="1">
    <citation type="submission" date="2020-08" db="EMBL/GenBank/DDBJ databases">
        <title>Genome public.</title>
        <authorList>
            <person name="Liu C."/>
            <person name="Sun Q."/>
        </authorList>
    </citation>
    <scope>NUCLEOTIDE SEQUENCE [LARGE SCALE GENOMIC DNA]</scope>
    <source>
        <strain evidence="11 12">BX3</strain>
    </source>
</reference>
<dbReference type="EMBL" id="JACRSW010000001">
    <property type="protein sequence ID" value="MBC8556245.1"/>
    <property type="molecule type" value="Genomic_DNA"/>
</dbReference>
<dbReference type="Pfam" id="PF20297">
    <property type="entry name" value="MSSS"/>
    <property type="match status" value="1"/>
</dbReference>
<dbReference type="SUPFAM" id="SSF52540">
    <property type="entry name" value="P-loop containing nucleoside triphosphate hydrolases"/>
    <property type="match status" value="1"/>
</dbReference>
<dbReference type="SMART" id="SM00463">
    <property type="entry name" value="SMR"/>
    <property type="match status" value="1"/>
</dbReference>
<keyword evidence="12" id="KW-1185">Reference proteome</keyword>
<dbReference type="Pfam" id="PF01713">
    <property type="entry name" value="Smr"/>
    <property type="match status" value="1"/>
</dbReference>
<dbReference type="SMART" id="SM00534">
    <property type="entry name" value="MUTSac"/>
    <property type="match status" value="1"/>
</dbReference>
<accession>A0ABR7MR27</accession>
<dbReference type="InterPro" id="IPR007696">
    <property type="entry name" value="DNA_mismatch_repair_MutS_core"/>
</dbReference>
<keyword evidence="9" id="KW-0175">Coiled coil</keyword>
<dbReference type="EC" id="3.6.4.-" evidence="8"/>
<evidence type="ECO:0000256" key="9">
    <source>
        <dbReference type="SAM" id="Coils"/>
    </source>
</evidence>
<dbReference type="EC" id="3.1.-.-" evidence="8"/>
<dbReference type="SMART" id="SM00533">
    <property type="entry name" value="MUTSd"/>
    <property type="match status" value="1"/>
</dbReference>
<dbReference type="NCBIfam" id="TIGR01069">
    <property type="entry name" value="mutS2"/>
    <property type="match status" value="1"/>
</dbReference>
<keyword evidence="3 8" id="KW-0547">Nucleotide-binding</keyword>
<feature type="binding site" evidence="8">
    <location>
        <begin position="335"/>
        <end position="342"/>
    </location>
    <ligand>
        <name>ATP</name>
        <dbReference type="ChEBI" id="CHEBI:30616"/>
    </ligand>
</feature>
<keyword evidence="1 8" id="KW-0540">Nuclease</keyword>
<evidence type="ECO:0000256" key="3">
    <source>
        <dbReference type="ARBA" id="ARBA00022741"/>
    </source>
</evidence>
<keyword evidence="7 8" id="KW-0238">DNA-binding</keyword>
<dbReference type="InterPro" id="IPR000432">
    <property type="entry name" value="DNA_mismatch_repair_MutS_C"/>
</dbReference>
<dbReference type="PANTHER" id="PTHR48466:SF2">
    <property type="entry name" value="OS10G0509000 PROTEIN"/>
    <property type="match status" value="1"/>
</dbReference>
<organism evidence="11 12">
    <name type="scientific">Jutongia hominis</name>
    <dbReference type="NCBI Taxonomy" id="2763664"/>
    <lineage>
        <taxon>Bacteria</taxon>
        <taxon>Bacillati</taxon>
        <taxon>Bacillota</taxon>
        <taxon>Clostridia</taxon>
        <taxon>Lachnospirales</taxon>
        <taxon>Lachnospiraceae</taxon>
        <taxon>Jutongia</taxon>
    </lineage>
</organism>
<comment type="function">
    <text evidence="8">Endonuclease that is involved in the suppression of homologous recombination and thus may have a key role in the control of bacterial genetic diversity.</text>
</comment>
<dbReference type="Pfam" id="PF00488">
    <property type="entry name" value="MutS_V"/>
    <property type="match status" value="1"/>
</dbReference>
<dbReference type="PROSITE" id="PS00486">
    <property type="entry name" value="DNA_MISMATCH_REPAIR_2"/>
    <property type="match status" value="1"/>
</dbReference>
<evidence type="ECO:0000313" key="12">
    <source>
        <dbReference type="Proteomes" id="UP000637513"/>
    </source>
</evidence>
<gene>
    <name evidence="8" type="primary">mutS2</name>
    <name evidence="8" type="synonym">rqcU</name>
    <name evidence="11" type="ORF">H8700_00715</name>
</gene>
<evidence type="ECO:0000256" key="6">
    <source>
        <dbReference type="ARBA" id="ARBA00022884"/>
    </source>
</evidence>
<keyword evidence="5 8" id="KW-0067">ATP-binding</keyword>
<dbReference type="InterPro" id="IPR046893">
    <property type="entry name" value="MSSS"/>
</dbReference>
<comment type="function">
    <text evidence="8">Acts as a ribosome collision sensor, splitting the ribosome into its 2 subunits. Detects stalled/collided 70S ribosomes which it binds and splits by an ATP-hydrolysis driven conformational change. Acts upstream of the ribosome quality control system (RQC), a ribosome-associated complex that mediates the extraction of incompletely synthesized nascent chains from stalled ribosomes and their subsequent degradation. Probably generates substrates for RQC.</text>
</comment>
<evidence type="ECO:0000256" key="1">
    <source>
        <dbReference type="ARBA" id="ARBA00022722"/>
    </source>
</evidence>
<sequence length="793" mass="88451">MNKKVFHTLEYDKIIQKLIKHAASPLGKQYCRDLTPYTDEEMILHEQRETSDALTHILTQGAVSFQGVREIRESLKRLEIGSILSTTELLNISNLLNAAGSVKAYFRKSVNETDETGDSLNDYYQKIEPLFPLMNEIRRCILAEDEIADDASAGLSKIRHSLKRTGDKIHEQLNAILNSSARSMLQDSLITMRNGRYCLPVKAEYRSSFPGMLHDQSATGSTLFMEPTSVVKLNNEIRELELKEQEEIEKILADLSNQAAEQTFFIEQNFQVLSKLDFIFAKASLSREMKATEPKFPKEGYIELKKGRHPLIPYKQVVPIDLHLGKDFSLLVVTGPNTGGKTVSLKTVGLLTLMGQSGLHIPAFDGSSLRIFKEVYADIGDEQSIEQNLSTFSSHMVNTVSILKHANQDSLVLFDELGAGTDPVEGAALATSILSDLHSRGSIVMATTHYSELKLYALQTPDVENACCEFDVTTLRPTYRLLIGVPGKSNAFAISSKLGLSDTIIQDAKARITSDAQAFEDVISDLEKTRVELEKEHQSVSQNRKEISELKKQLRQKTEKIDSSKEKILANANEEAARILADAKEYADSTIRKYTKWAKSDKHIREMEAERAKLREEINKKDANKKIAAPKRNTKKVKASQLMIGSDVRILSLNSVGTVSTLPNEKGDLFVQAGLLRTKVNLNDIELIKQAPVKPEPKKKSGGGHIRMDKAASIHQEINLIGMTVDEAMPVLGKYLDDAYLAHMSQVTVIHGRGTGALRKAVHNHLKRTKYIKSFRLGEFGEGDMGVTIVEFK</sequence>
<dbReference type="PROSITE" id="PS50828">
    <property type="entry name" value="SMR"/>
    <property type="match status" value="1"/>
</dbReference>
<evidence type="ECO:0000256" key="7">
    <source>
        <dbReference type="ARBA" id="ARBA00023125"/>
    </source>
</evidence>
<dbReference type="GO" id="GO:0004519">
    <property type="term" value="F:endonuclease activity"/>
    <property type="evidence" value="ECO:0007669"/>
    <property type="project" value="UniProtKB-KW"/>
</dbReference>